<dbReference type="Gene3D" id="3.10.180.10">
    <property type="entry name" value="2,3-Dihydroxybiphenyl 1,2-Dioxygenase, domain 1"/>
    <property type="match status" value="1"/>
</dbReference>
<name>A0AA42BL85_9ALTE</name>
<dbReference type="Proteomes" id="UP001165413">
    <property type="component" value="Unassembled WGS sequence"/>
</dbReference>
<dbReference type="CDD" id="cd08357">
    <property type="entry name" value="VOC_like"/>
    <property type="match status" value="1"/>
</dbReference>
<feature type="domain" description="Glyoxalase/fosfomycin resistance/dioxygenase" evidence="1">
    <location>
        <begin position="6"/>
        <end position="126"/>
    </location>
</feature>
<dbReference type="PANTHER" id="PTHR39434">
    <property type="match status" value="1"/>
</dbReference>
<dbReference type="Pfam" id="PF00903">
    <property type="entry name" value="Glyoxalase"/>
    <property type="match status" value="1"/>
</dbReference>
<dbReference type="EMBL" id="JANATA010000006">
    <property type="protein sequence ID" value="MCP3428334.1"/>
    <property type="molecule type" value="Genomic_DNA"/>
</dbReference>
<keyword evidence="3" id="KW-1185">Reference proteome</keyword>
<proteinExistence type="predicted"/>
<sequence>MLAPFHLAIPVTCLAKAQAFYGDLLGCTTGRTDAQWIDWNFFGHQLVTHKVEAMPSAPKYNSVDNHAVPVPHFGVVLSVTDWQVLSAKLQAANVEFILAPYTRFAGQAGEQHTLFLLDPFGNALEFKAFADIGQLFATD</sequence>
<evidence type="ECO:0000259" key="1">
    <source>
        <dbReference type="Pfam" id="PF00903"/>
    </source>
</evidence>
<protein>
    <submittedName>
        <fullName evidence="2">VOC family protein</fullName>
    </submittedName>
</protein>
<accession>A0AA42BL85</accession>
<dbReference type="InterPro" id="IPR029068">
    <property type="entry name" value="Glyas_Bleomycin-R_OHBP_Dase"/>
</dbReference>
<evidence type="ECO:0000313" key="2">
    <source>
        <dbReference type="EMBL" id="MCP3428334.1"/>
    </source>
</evidence>
<reference evidence="2" key="1">
    <citation type="submission" date="2022-07" db="EMBL/GenBank/DDBJ databases">
        <title>Characterization of the Novel Bacterium Alteromonas immobilis LMIT006 and Alteromonas gregis LMIT007.</title>
        <authorList>
            <person name="Lin X."/>
        </authorList>
    </citation>
    <scope>NUCLEOTIDE SEQUENCE</scope>
    <source>
        <strain evidence="2">LMIT007</strain>
    </source>
</reference>
<comment type="caution">
    <text evidence="2">The sequence shown here is derived from an EMBL/GenBank/DDBJ whole genome shotgun (WGS) entry which is preliminary data.</text>
</comment>
<organism evidence="2 3">
    <name type="scientific">Opacimonas viscosa</name>
    <dbReference type="NCBI Taxonomy" id="2961944"/>
    <lineage>
        <taxon>Bacteria</taxon>
        <taxon>Pseudomonadati</taxon>
        <taxon>Pseudomonadota</taxon>
        <taxon>Gammaproteobacteria</taxon>
        <taxon>Alteromonadales</taxon>
        <taxon>Alteromonadaceae</taxon>
        <taxon>Opacimonas</taxon>
    </lineage>
</organism>
<dbReference type="InterPro" id="IPR004360">
    <property type="entry name" value="Glyas_Fos-R_dOase_dom"/>
</dbReference>
<dbReference type="SUPFAM" id="SSF54593">
    <property type="entry name" value="Glyoxalase/Bleomycin resistance protein/Dihydroxybiphenyl dioxygenase"/>
    <property type="match status" value="1"/>
</dbReference>
<dbReference type="RefSeq" id="WP_254099535.1">
    <property type="nucleotide sequence ID" value="NZ_JANATA010000006.1"/>
</dbReference>
<evidence type="ECO:0000313" key="3">
    <source>
        <dbReference type="Proteomes" id="UP001165413"/>
    </source>
</evidence>
<dbReference type="AlphaFoldDB" id="A0AA42BL85"/>
<gene>
    <name evidence="2" type="ORF">NLF92_05170</name>
</gene>
<dbReference type="PANTHER" id="PTHR39434:SF1">
    <property type="entry name" value="VOC DOMAIN-CONTAINING PROTEIN"/>
    <property type="match status" value="1"/>
</dbReference>